<evidence type="ECO:0000313" key="2">
    <source>
        <dbReference type="EMBL" id="QYD72797.1"/>
    </source>
</evidence>
<keyword evidence="3" id="KW-1185">Reference proteome</keyword>
<accession>A0ABX8UUY1</accession>
<dbReference type="InterPro" id="IPR021708">
    <property type="entry name" value="DUF3291"/>
</dbReference>
<name>A0ABX8UUY1_9BURK</name>
<evidence type="ECO:0000313" key="3">
    <source>
        <dbReference type="Proteomes" id="UP000826462"/>
    </source>
</evidence>
<protein>
    <submittedName>
        <fullName evidence="2">DUF3291 domain-containing protein</fullName>
    </submittedName>
</protein>
<dbReference type="Pfam" id="PF11695">
    <property type="entry name" value="DUF3291"/>
    <property type="match status" value="1"/>
</dbReference>
<organism evidence="2 3">
    <name type="scientific">Paraburkholderia edwinii</name>
    <dbReference type="NCBI Taxonomy" id="2861782"/>
    <lineage>
        <taxon>Bacteria</taxon>
        <taxon>Pseudomonadati</taxon>
        <taxon>Pseudomonadota</taxon>
        <taxon>Betaproteobacteria</taxon>
        <taxon>Burkholderiales</taxon>
        <taxon>Burkholderiaceae</taxon>
        <taxon>Paraburkholderia</taxon>
    </lineage>
</organism>
<feature type="domain" description="DUF3291" evidence="1">
    <location>
        <begin position="4"/>
        <end position="164"/>
    </location>
</feature>
<gene>
    <name evidence="2" type="ORF">KZJ38_24200</name>
</gene>
<reference evidence="2 3" key="1">
    <citation type="submission" date="2021-07" db="EMBL/GenBank/DDBJ databases">
        <title>Paraburkholderia edwinii protects Aspergillus sp. from phenazines by acting as a toxin sponge.</title>
        <authorList>
            <person name="Dahlstrom K.M."/>
            <person name="Newman D.K."/>
        </authorList>
    </citation>
    <scope>NUCLEOTIDE SEQUENCE [LARGE SCALE GENOMIC DNA]</scope>
    <source>
        <strain evidence="2 3">Pe01</strain>
    </source>
</reference>
<sequence>MTRLAIYTFGILRSDWEAAETASFQSATLEVFGEARASDGYIDHAGTARPDLKGKPALGHDFGAWGTYVLPRLYEGSLEPDKLTAIATLSLWRDIDSVRNFVYQGVHHRDALKRRYDWFVKGRWPGLVLWWIDDAETPTWAQGTAKLELLHDTGASPAAFSFNERFGPHERR</sequence>
<dbReference type="RefSeq" id="WP_219802219.1">
    <property type="nucleotide sequence ID" value="NZ_CP080096.1"/>
</dbReference>
<evidence type="ECO:0000259" key="1">
    <source>
        <dbReference type="Pfam" id="PF11695"/>
    </source>
</evidence>
<dbReference type="EMBL" id="CP080096">
    <property type="protein sequence ID" value="QYD72797.1"/>
    <property type="molecule type" value="Genomic_DNA"/>
</dbReference>
<proteinExistence type="predicted"/>
<dbReference type="Proteomes" id="UP000826462">
    <property type="component" value="Chromosome 2"/>
</dbReference>